<dbReference type="AlphaFoldDB" id="A0A218WFB2"/>
<name>A0A218WFB2_PUNGR</name>
<dbReference type="EMBL" id="MTKT01004486">
    <property type="protein sequence ID" value="OWM71040.1"/>
    <property type="molecule type" value="Genomic_DNA"/>
</dbReference>
<evidence type="ECO:0000313" key="1">
    <source>
        <dbReference type="EMBL" id="OWM71040.1"/>
    </source>
</evidence>
<comment type="caution">
    <text evidence="1">The sequence shown here is derived from an EMBL/GenBank/DDBJ whole genome shotgun (WGS) entry which is preliminary data.</text>
</comment>
<organism evidence="1 2">
    <name type="scientific">Punica granatum</name>
    <name type="common">Pomegranate</name>
    <dbReference type="NCBI Taxonomy" id="22663"/>
    <lineage>
        <taxon>Eukaryota</taxon>
        <taxon>Viridiplantae</taxon>
        <taxon>Streptophyta</taxon>
        <taxon>Embryophyta</taxon>
        <taxon>Tracheophyta</taxon>
        <taxon>Spermatophyta</taxon>
        <taxon>Magnoliopsida</taxon>
        <taxon>eudicotyledons</taxon>
        <taxon>Gunneridae</taxon>
        <taxon>Pentapetalae</taxon>
        <taxon>rosids</taxon>
        <taxon>malvids</taxon>
        <taxon>Myrtales</taxon>
        <taxon>Lythraceae</taxon>
        <taxon>Punica</taxon>
    </lineage>
</organism>
<gene>
    <name evidence="1" type="ORF">CDL15_Pgr011167</name>
</gene>
<protein>
    <submittedName>
        <fullName evidence="1">Uncharacterized protein</fullName>
    </submittedName>
</protein>
<dbReference type="Proteomes" id="UP000197138">
    <property type="component" value="Unassembled WGS sequence"/>
</dbReference>
<proteinExistence type="predicted"/>
<evidence type="ECO:0000313" key="2">
    <source>
        <dbReference type="Proteomes" id="UP000197138"/>
    </source>
</evidence>
<reference evidence="2" key="1">
    <citation type="journal article" date="2017" name="Plant J.">
        <title>The pomegranate (Punica granatum L.) genome and the genomics of punicalagin biosynthesis.</title>
        <authorList>
            <person name="Qin G."/>
            <person name="Xu C."/>
            <person name="Ming R."/>
            <person name="Tang H."/>
            <person name="Guyot R."/>
            <person name="Kramer E.M."/>
            <person name="Hu Y."/>
            <person name="Yi X."/>
            <person name="Qi Y."/>
            <person name="Xu X."/>
            <person name="Gao Z."/>
            <person name="Pan H."/>
            <person name="Jian J."/>
            <person name="Tian Y."/>
            <person name="Yue Z."/>
            <person name="Xu Y."/>
        </authorList>
    </citation>
    <scope>NUCLEOTIDE SEQUENCE [LARGE SCALE GENOMIC DNA]</scope>
    <source>
        <strain evidence="2">cv. Dabenzi</strain>
    </source>
</reference>
<sequence length="79" mass="8736">MPEVCVLACSCTQRVQQTVNGCTNSRNGSVAVSSVRRLLQREVKFPAEDSADLYVGVDQWRLCNFPSTSYDAEATMEES</sequence>
<accession>A0A218WFB2</accession>